<evidence type="ECO:0000256" key="1">
    <source>
        <dbReference type="ARBA" id="ARBA00004141"/>
    </source>
</evidence>
<dbReference type="AlphaFoldDB" id="A0A5J5J0C2"/>
<dbReference type="PANTHER" id="PTHR30028">
    <property type="entry name" value="UPF0014 INNER MEMBRANE PROTEIN YBBM-RELATED"/>
    <property type="match status" value="1"/>
</dbReference>
<dbReference type="PANTHER" id="PTHR30028:SF0">
    <property type="entry name" value="PROTEIN ALUMINUM SENSITIVE 3"/>
    <property type="match status" value="1"/>
</dbReference>
<feature type="transmembrane region" description="Helical" evidence="6">
    <location>
        <begin position="190"/>
        <end position="209"/>
    </location>
</feature>
<evidence type="ECO:0000256" key="4">
    <source>
        <dbReference type="ARBA" id="ARBA00022989"/>
    </source>
</evidence>
<protein>
    <submittedName>
        <fullName evidence="7">ABC transporter permease</fullName>
    </submittedName>
</protein>
<dbReference type="OrthoDB" id="3212530at2"/>
<feature type="transmembrane region" description="Helical" evidence="6">
    <location>
        <begin position="6"/>
        <end position="27"/>
    </location>
</feature>
<gene>
    <name evidence="7" type="ORF">F6B43_11105</name>
</gene>
<feature type="transmembrane region" description="Helical" evidence="6">
    <location>
        <begin position="215"/>
        <end position="235"/>
    </location>
</feature>
<dbReference type="EMBL" id="VYSA01000002">
    <property type="protein sequence ID" value="KAA9107965.1"/>
    <property type="molecule type" value="Genomic_DNA"/>
</dbReference>
<feature type="transmembrane region" description="Helical" evidence="6">
    <location>
        <begin position="63"/>
        <end position="80"/>
    </location>
</feature>
<dbReference type="RefSeq" id="WP_150448995.1">
    <property type="nucleotide sequence ID" value="NZ_VYSA01000002.1"/>
</dbReference>
<evidence type="ECO:0000256" key="6">
    <source>
        <dbReference type="SAM" id="Phobius"/>
    </source>
</evidence>
<evidence type="ECO:0000256" key="3">
    <source>
        <dbReference type="ARBA" id="ARBA00022692"/>
    </source>
</evidence>
<keyword evidence="8" id="KW-1185">Reference proteome</keyword>
<keyword evidence="5 6" id="KW-0472">Membrane</keyword>
<dbReference type="InterPro" id="IPR005226">
    <property type="entry name" value="UPF0014_fam"/>
</dbReference>
<name>A0A5J5J0C2_9MICO</name>
<sequence>MDAILPWLTTALAVVILATIATTVLGAARVPGPWSIVTAIARAVVQLGLLSLVLAGIIQDPLWVAVGLTVMLVAAIWTAARRSRTGIRGIGPLTASMTLGLLAVMAVVFATGAVDFSPRYALAIGGIIIGNTMTVAVVTERLYRQSVYDHWDEVEGWLAVGASPWESTRELARRSIRVALLPSIDQTRTTGIVVLPGAFVGAIFAGASPFEAGRFQLVVLAGILAAGSLTAVTLLRLTGGIALKPVDPAQS</sequence>
<feature type="transmembrane region" description="Helical" evidence="6">
    <location>
        <begin position="39"/>
        <end position="57"/>
    </location>
</feature>
<keyword evidence="3 6" id="KW-0812">Transmembrane</keyword>
<proteinExistence type="inferred from homology"/>
<evidence type="ECO:0000256" key="2">
    <source>
        <dbReference type="ARBA" id="ARBA00005268"/>
    </source>
</evidence>
<feature type="transmembrane region" description="Helical" evidence="6">
    <location>
        <begin position="120"/>
        <end position="138"/>
    </location>
</feature>
<comment type="caution">
    <text evidence="7">The sequence shown here is derived from an EMBL/GenBank/DDBJ whole genome shotgun (WGS) entry which is preliminary data.</text>
</comment>
<comment type="similarity">
    <text evidence="2">Belongs to the UPF0014 family.</text>
</comment>
<evidence type="ECO:0000313" key="7">
    <source>
        <dbReference type="EMBL" id="KAA9107965.1"/>
    </source>
</evidence>
<evidence type="ECO:0000313" key="8">
    <source>
        <dbReference type="Proteomes" id="UP000325827"/>
    </source>
</evidence>
<feature type="transmembrane region" description="Helical" evidence="6">
    <location>
        <begin position="92"/>
        <end position="114"/>
    </location>
</feature>
<dbReference type="Pfam" id="PF03649">
    <property type="entry name" value="UPF0014"/>
    <property type="match status" value="1"/>
</dbReference>
<dbReference type="GO" id="GO:0005886">
    <property type="term" value="C:plasma membrane"/>
    <property type="evidence" value="ECO:0007669"/>
    <property type="project" value="TreeGrafter"/>
</dbReference>
<keyword evidence="4 6" id="KW-1133">Transmembrane helix</keyword>
<evidence type="ECO:0000256" key="5">
    <source>
        <dbReference type="ARBA" id="ARBA00023136"/>
    </source>
</evidence>
<reference evidence="8" key="1">
    <citation type="submission" date="2019-09" db="EMBL/GenBank/DDBJ databases">
        <title>Mumia zhuanghuii sp. nov. isolated from the intestinal contents of plateau pika (Ochotona curzoniae) in the Qinghai-Tibet plateau of China.</title>
        <authorList>
            <person name="Tian Z."/>
        </authorList>
    </citation>
    <scope>NUCLEOTIDE SEQUENCE [LARGE SCALE GENOMIC DNA]</scope>
    <source>
        <strain evidence="8">JCM 30598</strain>
    </source>
</reference>
<organism evidence="7 8">
    <name type="scientific">Microbacterium rhizomatis</name>
    <dbReference type="NCBI Taxonomy" id="1631477"/>
    <lineage>
        <taxon>Bacteria</taxon>
        <taxon>Bacillati</taxon>
        <taxon>Actinomycetota</taxon>
        <taxon>Actinomycetes</taxon>
        <taxon>Micrococcales</taxon>
        <taxon>Microbacteriaceae</taxon>
        <taxon>Microbacterium</taxon>
    </lineage>
</organism>
<dbReference type="Proteomes" id="UP000325827">
    <property type="component" value="Unassembled WGS sequence"/>
</dbReference>
<comment type="subcellular location">
    <subcellularLocation>
        <location evidence="1">Membrane</location>
        <topology evidence="1">Multi-pass membrane protein</topology>
    </subcellularLocation>
</comment>
<accession>A0A5J5J0C2</accession>